<evidence type="ECO:0000313" key="1">
    <source>
        <dbReference type="EMBL" id="KMW60301.1"/>
    </source>
</evidence>
<keyword evidence="2" id="KW-1185">Reference proteome</keyword>
<evidence type="ECO:0000313" key="2">
    <source>
        <dbReference type="Proteomes" id="UP000037178"/>
    </source>
</evidence>
<sequence>MAEDFATYLAQRVQEVALSHSILTNVEECFQKGSLTLKGLHVLATKSHEGIQQYRFRFLSVSGNIQSLLRDTHSRTRTEPSAIAVDALERVVGRAYDVARVQENYFNLAEAPAVFQTCSDGILRSRDDLLFRLELLARAVTSPGAAALGEEVDPGFKYLAGLRKTQISG</sequence>
<reference evidence="1 2" key="1">
    <citation type="submission" date="2015-06" db="EMBL/GenBank/DDBJ databases">
        <title>Draft genome sequence of an Alphaproteobacteria species associated to the Mediterranean sponge Oscarella lobularis.</title>
        <authorList>
            <person name="Jourda C."/>
            <person name="Santini S."/>
            <person name="Claverie J.-M."/>
        </authorList>
    </citation>
    <scope>NUCLEOTIDE SEQUENCE [LARGE SCALE GENOMIC DNA]</scope>
    <source>
        <strain evidence="1">IGS</strain>
    </source>
</reference>
<accession>A0A0J9ECD3</accession>
<dbReference type="Proteomes" id="UP000037178">
    <property type="component" value="Unassembled WGS sequence"/>
</dbReference>
<name>A0A0J9ECD3_9RHOB</name>
<comment type="caution">
    <text evidence="1">The sequence shown here is derived from an EMBL/GenBank/DDBJ whole genome shotgun (WGS) entry which is preliminary data.</text>
</comment>
<dbReference type="PATRIC" id="fig|1675527.3.peg.506"/>
<organism evidence="1 2">
    <name type="scientific">Candidatus Rhodobacter oscarellae</name>
    <dbReference type="NCBI Taxonomy" id="1675527"/>
    <lineage>
        <taxon>Bacteria</taxon>
        <taxon>Pseudomonadati</taxon>
        <taxon>Pseudomonadota</taxon>
        <taxon>Alphaproteobacteria</taxon>
        <taxon>Rhodobacterales</taxon>
        <taxon>Rhodobacter group</taxon>
        <taxon>Rhodobacter</taxon>
    </lineage>
</organism>
<dbReference type="EMBL" id="LFTY01000001">
    <property type="protein sequence ID" value="KMW60301.1"/>
    <property type="molecule type" value="Genomic_DNA"/>
</dbReference>
<dbReference type="AlphaFoldDB" id="A0A0J9ECD3"/>
<dbReference type="STRING" id="1675527.AIOL_000454"/>
<gene>
    <name evidence="1" type="ORF">AIOL_000454</name>
</gene>
<protein>
    <submittedName>
        <fullName evidence="1">Uncharacterized protein</fullName>
    </submittedName>
</protein>
<proteinExistence type="predicted"/>